<dbReference type="EMBL" id="JWZT01003927">
    <property type="protein sequence ID" value="KII65256.1"/>
    <property type="molecule type" value="Genomic_DNA"/>
</dbReference>
<feature type="region of interest" description="Disordered" evidence="1">
    <location>
        <begin position="74"/>
        <end position="104"/>
    </location>
</feature>
<gene>
    <name evidence="2" type="ORF">RF11_08095</name>
</gene>
<organism evidence="2 3">
    <name type="scientific">Thelohanellus kitauei</name>
    <name type="common">Myxosporean</name>
    <dbReference type="NCBI Taxonomy" id="669202"/>
    <lineage>
        <taxon>Eukaryota</taxon>
        <taxon>Metazoa</taxon>
        <taxon>Cnidaria</taxon>
        <taxon>Myxozoa</taxon>
        <taxon>Myxosporea</taxon>
        <taxon>Bivalvulida</taxon>
        <taxon>Platysporina</taxon>
        <taxon>Myxobolidae</taxon>
        <taxon>Thelohanellus</taxon>
    </lineage>
</organism>
<evidence type="ECO:0000313" key="2">
    <source>
        <dbReference type="EMBL" id="KII65256.1"/>
    </source>
</evidence>
<name>A0A0C2MDN3_THEKT</name>
<accession>A0A0C2MDN3</accession>
<feature type="compositionally biased region" description="Basic and acidic residues" evidence="1">
    <location>
        <begin position="74"/>
        <end position="84"/>
    </location>
</feature>
<comment type="caution">
    <text evidence="2">The sequence shown here is derived from an EMBL/GenBank/DDBJ whole genome shotgun (WGS) entry which is preliminary data.</text>
</comment>
<evidence type="ECO:0000256" key="1">
    <source>
        <dbReference type="SAM" id="MobiDB-lite"/>
    </source>
</evidence>
<dbReference type="Proteomes" id="UP000031668">
    <property type="component" value="Unassembled WGS sequence"/>
</dbReference>
<sequence length="104" mass="12088">MNQTTNYFNPNKSRKRNIPLADKIELAKRVPQMYTQPRGQVLNSHRSILSPPYMDMDAYTLNLRFSCLGLNSTKEKRKESKVEKQLPVTNNTSNNTSVLELWDE</sequence>
<reference evidence="2 3" key="1">
    <citation type="journal article" date="2014" name="Genome Biol. Evol.">
        <title>The genome of the myxosporean Thelohanellus kitauei shows adaptations to nutrient acquisition within its fish host.</title>
        <authorList>
            <person name="Yang Y."/>
            <person name="Xiong J."/>
            <person name="Zhou Z."/>
            <person name="Huo F."/>
            <person name="Miao W."/>
            <person name="Ran C."/>
            <person name="Liu Y."/>
            <person name="Zhang J."/>
            <person name="Feng J."/>
            <person name="Wang M."/>
            <person name="Wang M."/>
            <person name="Wang L."/>
            <person name="Yao B."/>
        </authorList>
    </citation>
    <scope>NUCLEOTIDE SEQUENCE [LARGE SCALE GENOMIC DNA]</scope>
    <source>
        <strain evidence="2">Wuqing</strain>
    </source>
</reference>
<protein>
    <submittedName>
        <fullName evidence="2">Uncharacterized protein</fullName>
    </submittedName>
</protein>
<proteinExistence type="predicted"/>
<keyword evidence="3" id="KW-1185">Reference proteome</keyword>
<dbReference type="AlphaFoldDB" id="A0A0C2MDN3"/>
<evidence type="ECO:0000313" key="3">
    <source>
        <dbReference type="Proteomes" id="UP000031668"/>
    </source>
</evidence>